<proteinExistence type="predicted"/>
<evidence type="ECO:0000313" key="1">
    <source>
        <dbReference type="EMBL" id="CAP91253.1"/>
    </source>
</evidence>
<gene>
    <name evidence="1" type="ORF">Pc13g01840</name>
    <name evidence="1" type="ORF">PCH_Pc13g01840</name>
</gene>
<evidence type="ECO:0000313" key="2">
    <source>
        <dbReference type="Proteomes" id="UP000000724"/>
    </source>
</evidence>
<dbReference type="VEuPathDB" id="FungiDB:PCH_Pc13g01840"/>
<name>B6H1U4_PENRW</name>
<reference evidence="1 2" key="1">
    <citation type="journal article" date="2008" name="Nat. Biotechnol.">
        <title>Genome sequencing and analysis of the filamentous fungus Penicillium chrysogenum.</title>
        <authorList>
            <person name="van den Berg M.A."/>
            <person name="Albang R."/>
            <person name="Albermann K."/>
            <person name="Badger J.H."/>
            <person name="Daran J.-M."/>
            <person name="Driessen A.J.M."/>
            <person name="Garcia-Estrada C."/>
            <person name="Fedorova N.D."/>
            <person name="Harris D.M."/>
            <person name="Heijne W.H.M."/>
            <person name="Joardar V.S."/>
            <person name="Kiel J.A.K.W."/>
            <person name="Kovalchuk A."/>
            <person name="Martin J.F."/>
            <person name="Nierman W.C."/>
            <person name="Nijland J.G."/>
            <person name="Pronk J.T."/>
            <person name="Roubos J.A."/>
            <person name="van der Klei I.J."/>
            <person name="van Peij N.N.M.E."/>
            <person name="Veenhuis M."/>
            <person name="von Doehren H."/>
            <person name="Wagner C."/>
            <person name="Wortman J.R."/>
            <person name="Bovenberg R.A.L."/>
        </authorList>
    </citation>
    <scope>NUCLEOTIDE SEQUENCE [LARGE SCALE GENOMIC DNA]</scope>
    <source>
        <strain evidence="2">ATCC 28089 / DSM 1075 / NRRL 1951 / Wisconsin 54-1255</strain>
    </source>
</reference>
<organism evidence="1 2">
    <name type="scientific">Penicillium rubens (strain ATCC 28089 / DSM 1075 / NRRL 1951 / Wisconsin 54-1255)</name>
    <name type="common">Penicillium chrysogenum</name>
    <dbReference type="NCBI Taxonomy" id="500485"/>
    <lineage>
        <taxon>Eukaryota</taxon>
        <taxon>Fungi</taxon>
        <taxon>Dikarya</taxon>
        <taxon>Ascomycota</taxon>
        <taxon>Pezizomycotina</taxon>
        <taxon>Eurotiomycetes</taxon>
        <taxon>Eurotiomycetidae</taxon>
        <taxon>Eurotiales</taxon>
        <taxon>Aspergillaceae</taxon>
        <taxon>Penicillium</taxon>
        <taxon>Penicillium chrysogenum species complex</taxon>
    </lineage>
</organism>
<dbReference type="Proteomes" id="UP000000724">
    <property type="component" value="Contig Pc00c13"/>
</dbReference>
<sequence>MLNGAACASPDHDESIGKSANAERVNAVLPVILLFCVKVSYVLAQEWPTIHSNAIIALDHSHSFQPDCASRIHNPPIPSVVLLPLFPDSHANPARTGLGWIHNWTLAA</sequence>
<keyword evidence="2" id="KW-1185">Reference proteome</keyword>
<protein>
    <submittedName>
        <fullName evidence="1">Uncharacterized protein</fullName>
    </submittedName>
</protein>
<accession>B6H1U4</accession>
<dbReference type="HOGENOM" id="CLU_2197798_0_0_1"/>
<dbReference type="EMBL" id="AM920428">
    <property type="protein sequence ID" value="CAP91253.1"/>
    <property type="molecule type" value="Genomic_DNA"/>
</dbReference>
<dbReference type="AlphaFoldDB" id="B6H1U4"/>
<dbReference type="OrthoDB" id="10428281at2759"/>